<dbReference type="Proteomes" id="UP001175211">
    <property type="component" value="Unassembled WGS sequence"/>
</dbReference>
<feature type="non-terminal residue" evidence="2">
    <location>
        <position position="1"/>
    </location>
</feature>
<feature type="domain" description="DUF6570" evidence="1">
    <location>
        <begin position="12"/>
        <end position="114"/>
    </location>
</feature>
<name>A0AA39JJQ4_ARMTA</name>
<dbReference type="RefSeq" id="XP_060324057.1">
    <property type="nucleotide sequence ID" value="XM_060466438.1"/>
</dbReference>
<dbReference type="AlphaFoldDB" id="A0AA39JJQ4"/>
<gene>
    <name evidence="2" type="ORF">EV420DRAFT_1219265</name>
</gene>
<organism evidence="2 3">
    <name type="scientific">Armillaria tabescens</name>
    <name type="common">Ringless honey mushroom</name>
    <name type="synonym">Agaricus tabescens</name>
    <dbReference type="NCBI Taxonomy" id="1929756"/>
    <lineage>
        <taxon>Eukaryota</taxon>
        <taxon>Fungi</taxon>
        <taxon>Dikarya</taxon>
        <taxon>Basidiomycota</taxon>
        <taxon>Agaricomycotina</taxon>
        <taxon>Agaricomycetes</taxon>
        <taxon>Agaricomycetidae</taxon>
        <taxon>Agaricales</taxon>
        <taxon>Marasmiineae</taxon>
        <taxon>Physalacriaceae</taxon>
        <taxon>Desarmillaria</taxon>
    </lineage>
</organism>
<accession>A0AA39JJQ4</accession>
<evidence type="ECO:0000259" key="1">
    <source>
        <dbReference type="Pfam" id="PF20209"/>
    </source>
</evidence>
<keyword evidence="3" id="KW-1185">Reference proteome</keyword>
<evidence type="ECO:0000313" key="2">
    <source>
        <dbReference type="EMBL" id="KAK0441718.1"/>
    </source>
</evidence>
<dbReference type="Pfam" id="PF20209">
    <property type="entry name" value="DUF6570"/>
    <property type="match status" value="1"/>
</dbReference>
<dbReference type="InterPro" id="IPR046700">
    <property type="entry name" value="DUF6570"/>
</dbReference>
<comment type="caution">
    <text evidence="2">The sequence shown here is derived from an EMBL/GenBank/DDBJ whole genome shotgun (WGS) entry which is preliminary data.</text>
</comment>
<dbReference type="EMBL" id="JAUEPS010000068">
    <property type="protein sequence ID" value="KAK0441718.1"/>
    <property type="molecule type" value="Genomic_DNA"/>
</dbReference>
<feature type="non-terminal residue" evidence="2">
    <location>
        <position position="117"/>
    </location>
</feature>
<proteinExistence type="predicted"/>
<dbReference type="GeneID" id="85349986"/>
<sequence length="117" mass="13481">ICMYCENMLKDGHLPKYAIRNQLFRGALPAYFKDITWVEEMVCSVYRCTMHVSQLYGSADLAQSRVFYRNTCAHDVNLVSTISVLPRTPSDIKDMLSVIFVGQHQSVRSCLKTMFYI</sequence>
<protein>
    <recommendedName>
        <fullName evidence="1">DUF6570 domain-containing protein</fullName>
    </recommendedName>
</protein>
<evidence type="ECO:0000313" key="3">
    <source>
        <dbReference type="Proteomes" id="UP001175211"/>
    </source>
</evidence>
<reference evidence="2" key="1">
    <citation type="submission" date="2023-06" db="EMBL/GenBank/DDBJ databases">
        <authorList>
            <consortium name="Lawrence Berkeley National Laboratory"/>
            <person name="Ahrendt S."/>
            <person name="Sahu N."/>
            <person name="Indic B."/>
            <person name="Wong-Bajracharya J."/>
            <person name="Merenyi Z."/>
            <person name="Ke H.-M."/>
            <person name="Monk M."/>
            <person name="Kocsube S."/>
            <person name="Drula E."/>
            <person name="Lipzen A."/>
            <person name="Balint B."/>
            <person name="Henrissat B."/>
            <person name="Andreopoulos B."/>
            <person name="Martin F.M."/>
            <person name="Harder C.B."/>
            <person name="Rigling D."/>
            <person name="Ford K.L."/>
            <person name="Foster G.D."/>
            <person name="Pangilinan J."/>
            <person name="Papanicolaou A."/>
            <person name="Barry K."/>
            <person name="LaButti K."/>
            <person name="Viragh M."/>
            <person name="Koriabine M."/>
            <person name="Yan M."/>
            <person name="Riley R."/>
            <person name="Champramary S."/>
            <person name="Plett K.L."/>
            <person name="Tsai I.J."/>
            <person name="Slot J."/>
            <person name="Sipos G."/>
            <person name="Plett J."/>
            <person name="Nagy L.G."/>
            <person name="Grigoriev I.V."/>
        </authorList>
    </citation>
    <scope>NUCLEOTIDE SEQUENCE</scope>
    <source>
        <strain evidence="2">CCBAS 213</strain>
    </source>
</reference>